<dbReference type="EMBL" id="CP136508">
    <property type="protein sequence ID" value="WUR14428.1"/>
    <property type="molecule type" value="Genomic_DNA"/>
</dbReference>
<name>A0ABZ1UQX1_9BURK</name>
<evidence type="ECO:0000313" key="3">
    <source>
        <dbReference type="Proteomes" id="UP000321323"/>
    </source>
</evidence>
<dbReference type="SUPFAM" id="SSF51004">
    <property type="entry name" value="C-terminal (heme d1) domain of cytochrome cd1-nitrite reductase"/>
    <property type="match status" value="1"/>
</dbReference>
<keyword evidence="1" id="KW-0732">Signal</keyword>
<protein>
    <submittedName>
        <fullName evidence="2">Uncharacterized protein</fullName>
    </submittedName>
</protein>
<evidence type="ECO:0000313" key="2">
    <source>
        <dbReference type="EMBL" id="WUR14428.1"/>
    </source>
</evidence>
<evidence type="ECO:0000256" key="1">
    <source>
        <dbReference type="SAM" id="SignalP"/>
    </source>
</evidence>
<reference evidence="2 3" key="1">
    <citation type="journal article" date="2019" name="Int. J. Syst. Evol. Microbiol.">
        <title>The Draft Whole-Genome Sequence of the Antibiotic Producer Empedobacter haloabium ATCC 31962 Provides Indications for Its Taxonomic Reclassification.</title>
        <authorList>
            <person name="Miess H."/>
            <person name="Arlt P."/>
            <person name="Apel A.K."/>
            <person name="Weber T."/>
            <person name="Nieselt K."/>
            <person name="Hanssen F."/>
            <person name="Czemmel S."/>
            <person name="Nahnsen S."/>
            <person name="Gross H."/>
        </authorList>
    </citation>
    <scope>NUCLEOTIDE SEQUENCE [LARGE SCALE GENOMIC DNA]</scope>
    <source>
        <strain evidence="2 3">ATCC 31962</strain>
    </source>
</reference>
<organism evidence="2 3">
    <name type="scientific">[Empedobacter] haloabium</name>
    <dbReference type="NCBI Taxonomy" id="592317"/>
    <lineage>
        <taxon>Bacteria</taxon>
        <taxon>Pseudomonadati</taxon>
        <taxon>Pseudomonadota</taxon>
        <taxon>Betaproteobacteria</taxon>
        <taxon>Burkholderiales</taxon>
        <taxon>Oxalobacteraceae</taxon>
        <taxon>Telluria group</taxon>
        <taxon>Telluria group incertae sedis</taxon>
    </lineage>
</organism>
<gene>
    <name evidence="2" type="ORF">E7V67_004805</name>
</gene>
<accession>A0ABZ1UQX1</accession>
<sequence length="378" mass="39827">MLHKKSLLLALFGPALLPLTLSLSCAAAPIVLTKGETSDSINRMYASPAGDLCLAGQRFDPEGDARTRGLILLVSLSKQRVLWQRTVEPPDENEGSRFMACRTDGQLTYAAANVDTSTIRTDTHGLVYVYQFDTAGKMAKPVRLATTADNAFVYDLDVDADGVSVIGMAQDGRAQRRTNGIFLARLDAGMRPAGTTKLPTGAYDWSATGRLSGRTALLGGNFAPAAISGGDWPHDYAVSKIVAGKYSFSVRPQRGKRGEIATTITAANEIVSLGVQGTASRLTVVGADGKVSTDTAVRSTLCEVGSLAATASTVYAVRAPCGDPTRPHRLVAIDRASGSETAVGAIVGVPQEVFVAADRVLVVTKKGDDTLLLETLQR</sequence>
<proteinExistence type="predicted"/>
<dbReference type="Proteomes" id="UP000321323">
    <property type="component" value="Chromosome"/>
</dbReference>
<feature type="signal peptide" evidence="1">
    <location>
        <begin position="1"/>
        <end position="27"/>
    </location>
</feature>
<dbReference type="PROSITE" id="PS51257">
    <property type="entry name" value="PROKAR_LIPOPROTEIN"/>
    <property type="match status" value="1"/>
</dbReference>
<dbReference type="InterPro" id="IPR011048">
    <property type="entry name" value="Haem_d1_sf"/>
</dbReference>
<keyword evidence="3" id="KW-1185">Reference proteome</keyword>
<feature type="chain" id="PRO_5045467335" evidence="1">
    <location>
        <begin position="28"/>
        <end position="378"/>
    </location>
</feature>